<dbReference type="Proteomes" id="UP000254875">
    <property type="component" value="Unassembled WGS sequence"/>
</dbReference>
<evidence type="ECO:0000313" key="2">
    <source>
        <dbReference type="EMBL" id="RDJ98668.1"/>
    </source>
</evidence>
<evidence type="ECO:0000313" key="3">
    <source>
        <dbReference type="Proteomes" id="UP000254875"/>
    </source>
</evidence>
<comment type="caution">
    <text evidence="2">The sequence shown here is derived from an EMBL/GenBank/DDBJ whole genome shotgun (WGS) entry which is preliminary data.</text>
</comment>
<organism evidence="2 3">
    <name type="scientific">Paraburkholderia lacunae</name>
    <dbReference type="NCBI Taxonomy" id="2211104"/>
    <lineage>
        <taxon>Bacteria</taxon>
        <taxon>Pseudomonadati</taxon>
        <taxon>Pseudomonadota</taxon>
        <taxon>Betaproteobacteria</taxon>
        <taxon>Burkholderiales</taxon>
        <taxon>Burkholderiaceae</taxon>
        <taxon>Paraburkholderia</taxon>
    </lineage>
</organism>
<sequence length="270" mass="28449">MVSRFRLIALCAGVARPSARPVRWYASSTLLPLLLLFLSAPRPALAASEDWQVEAGIATDKVTRGMDISYHQPSESLAGSWYPGNGFFAGASAASIRWGDPMTTGAGFVVNAGYGWRLSGDWTAQAMLSHYQFTRAPSASRFNYDELVLTAGWRDSVFASPATPLLGGGRTGSPAGHTGRYPGRMLLSGNFTSQVSGLPSDVRFDAATGDGSSLPAEFSSGATSCVHSAQPAPLQPISSILTRPGVPVAMRAGHGRSRASPVRRAQSCRS</sequence>
<feature type="region of interest" description="Disordered" evidence="1">
    <location>
        <begin position="251"/>
        <end position="270"/>
    </location>
</feature>
<name>A0A370MZ53_9BURK</name>
<dbReference type="EMBL" id="QHKS01000031">
    <property type="protein sequence ID" value="RDJ98668.1"/>
    <property type="molecule type" value="Genomic_DNA"/>
</dbReference>
<accession>A0A370MZ53</accession>
<reference evidence="3" key="1">
    <citation type="submission" date="2018-05" db="EMBL/GenBank/DDBJ databases">
        <authorList>
            <person name="Feng T."/>
        </authorList>
    </citation>
    <scope>NUCLEOTIDE SEQUENCE [LARGE SCALE GENOMIC DNA]</scope>
    <source>
        <strain evidence="3">S27</strain>
    </source>
</reference>
<keyword evidence="3" id="KW-1185">Reference proteome</keyword>
<proteinExistence type="predicted"/>
<dbReference type="AlphaFoldDB" id="A0A370MZ53"/>
<evidence type="ECO:0000256" key="1">
    <source>
        <dbReference type="SAM" id="MobiDB-lite"/>
    </source>
</evidence>
<gene>
    <name evidence="2" type="ORF">DLM46_32225</name>
</gene>
<protein>
    <submittedName>
        <fullName evidence="2">Uncharacterized protein</fullName>
    </submittedName>
</protein>